<dbReference type="InterPro" id="IPR036322">
    <property type="entry name" value="WD40_repeat_dom_sf"/>
</dbReference>
<dbReference type="PROSITE" id="PS00678">
    <property type="entry name" value="WD_REPEATS_1"/>
    <property type="match status" value="1"/>
</dbReference>
<dbReference type="PANTHER" id="PTHR22838">
    <property type="entry name" value="WD REPEAT PROTEIN 26-RELATED"/>
    <property type="match status" value="1"/>
</dbReference>
<dbReference type="InterPro" id="IPR015943">
    <property type="entry name" value="WD40/YVTN_repeat-like_dom_sf"/>
</dbReference>
<feature type="repeat" description="WD" evidence="3">
    <location>
        <begin position="181"/>
        <end position="222"/>
    </location>
</feature>
<evidence type="ECO:0000313" key="5">
    <source>
        <dbReference type="EMBL" id="KAK6624131.1"/>
    </source>
</evidence>
<dbReference type="InterPro" id="IPR019775">
    <property type="entry name" value="WD40_repeat_CS"/>
</dbReference>
<evidence type="ECO:0000256" key="2">
    <source>
        <dbReference type="ARBA" id="ARBA00022737"/>
    </source>
</evidence>
<evidence type="ECO:0000313" key="6">
    <source>
        <dbReference type="Proteomes" id="UP001359485"/>
    </source>
</evidence>
<dbReference type="Pfam" id="PF00400">
    <property type="entry name" value="WD40"/>
    <property type="match status" value="2"/>
</dbReference>
<accession>A0ABR1ANR0</accession>
<sequence length="437" mass="48190">MASLWQQVLAVDARCNAYRSPNNSSFRAMYIRRRSQLLKEAFKGSNLSFRKQYLKIRALLLQQYFGIHNALGPAFDQISLRSKSNKTPSKTNTTPHRVSAQGNSLVPTKHAEASCALVGGTSISENYAFVGVHHIYDQHIASVVSVKFAPNDRSKLCCASSDGTLSICTVTSKPPTVDMLLREHEKAVTGFDWSLSNDSIVSCSLDCTVRLWDSSTGKCLRVFHDEFNSEAGNSKGVVYVLNVSAGIHLKGGSNKIGGRILSLACDSLGMNFWAGNDKGIITSFLCQLDTGKLQKKRKIVIADNCPITCLSWKTWISREARDPSLLVNCAANVLCLFRVDDIDGNLKLKKKFNIRHKSELLRSTFCPITSFRQGACVVTGSEDSCVYFLDVEKEEKAVVNKLQGHSCPVLGVSFNYDESLLATSDVQGLVIVWKRGR</sequence>
<dbReference type="Gene3D" id="2.130.10.10">
    <property type="entry name" value="YVTN repeat-like/Quinoprotein amine dehydrogenase"/>
    <property type="match status" value="2"/>
</dbReference>
<feature type="compositionally biased region" description="Low complexity" evidence="4">
    <location>
        <begin position="85"/>
        <end position="95"/>
    </location>
</feature>
<name>A0ABR1ANR0_POLSC</name>
<dbReference type="PROSITE" id="PS50082">
    <property type="entry name" value="WD_REPEATS_2"/>
    <property type="match status" value="2"/>
</dbReference>
<dbReference type="Proteomes" id="UP001359485">
    <property type="component" value="Unassembled WGS sequence"/>
</dbReference>
<keyword evidence="6" id="KW-1185">Reference proteome</keyword>
<dbReference type="PROSITE" id="PS50294">
    <property type="entry name" value="WD_REPEATS_REGION"/>
    <property type="match status" value="2"/>
</dbReference>
<dbReference type="InterPro" id="IPR051350">
    <property type="entry name" value="WD_repeat-ST_regulator"/>
</dbReference>
<dbReference type="PANTHER" id="PTHR22838:SF4">
    <property type="entry name" value="WD REPEAT-CONTAINING PROTEIN 13"/>
    <property type="match status" value="1"/>
</dbReference>
<dbReference type="EMBL" id="JAWJWF010000046">
    <property type="protein sequence ID" value="KAK6624131.1"/>
    <property type="molecule type" value="Genomic_DNA"/>
</dbReference>
<organism evidence="5 6">
    <name type="scientific">Polyplax serrata</name>
    <name type="common">Common mouse louse</name>
    <dbReference type="NCBI Taxonomy" id="468196"/>
    <lineage>
        <taxon>Eukaryota</taxon>
        <taxon>Metazoa</taxon>
        <taxon>Ecdysozoa</taxon>
        <taxon>Arthropoda</taxon>
        <taxon>Hexapoda</taxon>
        <taxon>Insecta</taxon>
        <taxon>Pterygota</taxon>
        <taxon>Neoptera</taxon>
        <taxon>Paraneoptera</taxon>
        <taxon>Psocodea</taxon>
        <taxon>Troctomorpha</taxon>
        <taxon>Phthiraptera</taxon>
        <taxon>Anoplura</taxon>
        <taxon>Polyplacidae</taxon>
        <taxon>Polyplax</taxon>
    </lineage>
</organism>
<evidence type="ECO:0000256" key="1">
    <source>
        <dbReference type="ARBA" id="ARBA00022574"/>
    </source>
</evidence>
<evidence type="ECO:0000256" key="4">
    <source>
        <dbReference type="SAM" id="MobiDB-lite"/>
    </source>
</evidence>
<gene>
    <name evidence="5" type="ORF">RUM44_010989</name>
</gene>
<keyword evidence="1 3" id="KW-0853">WD repeat</keyword>
<dbReference type="SUPFAM" id="SSF50978">
    <property type="entry name" value="WD40 repeat-like"/>
    <property type="match status" value="1"/>
</dbReference>
<keyword evidence="2" id="KW-0677">Repeat</keyword>
<reference evidence="5 6" key="1">
    <citation type="submission" date="2023-09" db="EMBL/GenBank/DDBJ databases">
        <title>Genomes of two closely related lineages of the louse Polyplax serrata with different host specificities.</title>
        <authorList>
            <person name="Martinu J."/>
            <person name="Tarabai H."/>
            <person name="Stefka J."/>
            <person name="Hypsa V."/>
        </authorList>
    </citation>
    <scope>NUCLEOTIDE SEQUENCE [LARGE SCALE GENOMIC DNA]</scope>
    <source>
        <strain evidence="5">98ZLc_SE</strain>
    </source>
</reference>
<comment type="caution">
    <text evidence="5">The sequence shown here is derived from an EMBL/GenBank/DDBJ whole genome shotgun (WGS) entry which is preliminary data.</text>
</comment>
<protein>
    <recommendedName>
        <fullName evidence="7">WDR13</fullName>
    </recommendedName>
</protein>
<dbReference type="InterPro" id="IPR001680">
    <property type="entry name" value="WD40_rpt"/>
</dbReference>
<evidence type="ECO:0008006" key="7">
    <source>
        <dbReference type="Google" id="ProtNLM"/>
    </source>
</evidence>
<dbReference type="SMART" id="SM00320">
    <property type="entry name" value="WD40"/>
    <property type="match status" value="4"/>
</dbReference>
<feature type="region of interest" description="Disordered" evidence="4">
    <location>
        <begin position="83"/>
        <end position="103"/>
    </location>
</feature>
<feature type="repeat" description="WD" evidence="3">
    <location>
        <begin position="402"/>
        <end position="437"/>
    </location>
</feature>
<evidence type="ECO:0000256" key="3">
    <source>
        <dbReference type="PROSITE-ProRule" id="PRU00221"/>
    </source>
</evidence>
<proteinExistence type="predicted"/>